<keyword evidence="4" id="KW-0238">DNA-binding</keyword>
<dbReference type="InterPro" id="IPR002104">
    <property type="entry name" value="Integrase_catalytic"/>
</dbReference>
<dbReference type="AlphaFoldDB" id="A0A9D2P922"/>
<dbReference type="GO" id="GO:0003677">
    <property type="term" value="F:DNA binding"/>
    <property type="evidence" value="ECO:0007669"/>
    <property type="project" value="UniProtKB-KW"/>
</dbReference>
<gene>
    <name evidence="7" type="ORF">H9703_05610</name>
</gene>
<evidence type="ECO:0000313" key="7">
    <source>
        <dbReference type="EMBL" id="HJC45596.1"/>
    </source>
</evidence>
<dbReference type="InterPro" id="IPR050090">
    <property type="entry name" value="Tyrosine_recombinase_XerCD"/>
</dbReference>
<keyword evidence="5" id="KW-0233">DNA recombination</keyword>
<dbReference type="EMBL" id="DWWN01000037">
    <property type="protein sequence ID" value="HJC45596.1"/>
    <property type="molecule type" value="Genomic_DNA"/>
</dbReference>
<protein>
    <submittedName>
        <fullName evidence="7">Site-specific integrase</fullName>
    </submittedName>
</protein>
<keyword evidence="3" id="KW-0229">DNA integration</keyword>
<dbReference type="Pfam" id="PF14659">
    <property type="entry name" value="Phage_int_SAM_3"/>
    <property type="match status" value="1"/>
</dbReference>
<evidence type="ECO:0000256" key="5">
    <source>
        <dbReference type="ARBA" id="ARBA00023172"/>
    </source>
</evidence>
<dbReference type="InterPro" id="IPR011010">
    <property type="entry name" value="DNA_brk_join_enz"/>
</dbReference>
<dbReference type="GO" id="GO:0006310">
    <property type="term" value="P:DNA recombination"/>
    <property type="evidence" value="ECO:0007669"/>
    <property type="project" value="UniProtKB-KW"/>
</dbReference>
<evidence type="ECO:0000259" key="6">
    <source>
        <dbReference type="PROSITE" id="PS51898"/>
    </source>
</evidence>
<dbReference type="SUPFAM" id="SSF56349">
    <property type="entry name" value="DNA breaking-rejoining enzymes"/>
    <property type="match status" value="1"/>
</dbReference>
<dbReference type="Gene3D" id="1.10.443.10">
    <property type="entry name" value="Intergrase catalytic core"/>
    <property type="match status" value="1"/>
</dbReference>
<evidence type="ECO:0000256" key="1">
    <source>
        <dbReference type="ARBA" id="ARBA00003283"/>
    </source>
</evidence>
<dbReference type="InterPro" id="IPR004107">
    <property type="entry name" value="Integrase_SAM-like_N"/>
</dbReference>
<accession>A0A9D2P922</accession>
<reference evidence="7" key="1">
    <citation type="journal article" date="2021" name="PeerJ">
        <title>Extensive microbial diversity within the chicken gut microbiome revealed by metagenomics and culture.</title>
        <authorList>
            <person name="Gilroy R."/>
            <person name="Ravi A."/>
            <person name="Getino M."/>
            <person name="Pursley I."/>
            <person name="Horton D.L."/>
            <person name="Alikhan N.F."/>
            <person name="Baker D."/>
            <person name="Gharbi K."/>
            <person name="Hall N."/>
            <person name="Watson M."/>
            <person name="Adriaenssens E.M."/>
            <person name="Foster-Nyarko E."/>
            <person name="Jarju S."/>
            <person name="Secka A."/>
            <person name="Antonio M."/>
            <person name="Oren A."/>
            <person name="Chaudhuri R.R."/>
            <person name="La Ragione R."/>
            <person name="Hildebrand F."/>
            <person name="Pallen M.J."/>
        </authorList>
    </citation>
    <scope>NUCLEOTIDE SEQUENCE</scope>
    <source>
        <strain evidence="7">ChiSjej5B23-2810</strain>
    </source>
</reference>
<dbReference type="InterPro" id="IPR013762">
    <property type="entry name" value="Integrase-like_cat_sf"/>
</dbReference>
<reference evidence="7" key="2">
    <citation type="submission" date="2021-04" db="EMBL/GenBank/DDBJ databases">
        <authorList>
            <person name="Gilroy R."/>
        </authorList>
    </citation>
    <scope>NUCLEOTIDE SEQUENCE</scope>
    <source>
        <strain evidence="7">ChiSjej5B23-2810</strain>
    </source>
</reference>
<evidence type="ECO:0000256" key="2">
    <source>
        <dbReference type="ARBA" id="ARBA00008857"/>
    </source>
</evidence>
<organism evidence="7 8">
    <name type="scientific">Candidatus Faecalibacterium faecigallinarum</name>
    <dbReference type="NCBI Taxonomy" id="2838577"/>
    <lineage>
        <taxon>Bacteria</taxon>
        <taxon>Bacillati</taxon>
        <taxon>Bacillota</taxon>
        <taxon>Clostridia</taxon>
        <taxon>Eubacteriales</taxon>
        <taxon>Oscillospiraceae</taxon>
        <taxon>Faecalibacterium</taxon>
    </lineage>
</organism>
<dbReference type="PANTHER" id="PTHR30349">
    <property type="entry name" value="PHAGE INTEGRASE-RELATED"/>
    <property type="match status" value="1"/>
</dbReference>
<comment type="caution">
    <text evidence="7">The sequence shown here is derived from an EMBL/GenBank/DDBJ whole genome shotgun (WGS) entry which is preliminary data.</text>
</comment>
<dbReference type="GO" id="GO:0015074">
    <property type="term" value="P:DNA integration"/>
    <property type="evidence" value="ECO:0007669"/>
    <property type="project" value="UniProtKB-KW"/>
</dbReference>
<dbReference type="Gene3D" id="1.10.150.130">
    <property type="match status" value="1"/>
</dbReference>
<comment type="function">
    <text evidence="1">Site-specific tyrosine recombinase, which acts by catalyzing the cutting and rejoining of the recombining DNA molecules.</text>
</comment>
<evidence type="ECO:0000256" key="4">
    <source>
        <dbReference type="ARBA" id="ARBA00023125"/>
    </source>
</evidence>
<dbReference type="PROSITE" id="PS51898">
    <property type="entry name" value="TYR_RECOMBINASE"/>
    <property type="match status" value="1"/>
</dbReference>
<dbReference type="InterPro" id="IPR010998">
    <property type="entry name" value="Integrase_recombinase_N"/>
</dbReference>
<dbReference type="Pfam" id="PF00589">
    <property type="entry name" value="Phage_integrase"/>
    <property type="match status" value="1"/>
</dbReference>
<comment type="similarity">
    <text evidence="2">Belongs to the 'phage' integrase family.</text>
</comment>
<dbReference type="Proteomes" id="UP000823906">
    <property type="component" value="Unassembled WGS sequence"/>
</dbReference>
<feature type="domain" description="Tyr recombinase" evidence="6">
    <location>
        <begin position="183"/>
        <end position="413"/>
    </location>
</feature>
<dbReference type="PANTHER" id="PTHR30349:SF41">
    <property type="entry name" value="INTEGRASE_RECOMBINASE PROTEIN MJ0367-RELATED"/>
    <property type="match status" value="1"/>
</dbReference>
<proteinExistence type="inferred from homology"/>
<evidence type="ECO:0000313" key="8">
    <source>
        <dbReference type="Proteomes" id="UP000823906"/>
    </source>
</evidence>
<evidence type="ECO:0000256" key="3">
    <source>
        <dbReference type="ARBA" id="ARBA00022908"/>
    </source>
</evidence>
<dbReference type="CDD" id="cd01189">
    <property type="entry name" value="INT_ICEBs1_C_like"/>
    <property type="match status" value="1"/>
</dbReference>
<name>A0A9D2P922_9FIRM</name>
<sequence length="461" mass="51681">MAYITKRGSSYGVRYTYQDEHGKSCDKWESFSTKEEAINRKKQVEHELASGTFLIPSTVTVGEFLMDWLPKQCSKHKWAPKTYQSNLSTIQNLIVPYIGNMEMQKLKPYHLENLYSTLSKTPCGQYIEGKKQKLTPKQKQRLLSGTTIHEVHRLLHTAFLYAVEWGILLKSPVPLEGPKKTTQERSIWSVEEMRAALASMEDPILHLAVHLTLVGALREGEVAGLTPEDIDFDAAGGVGTFSVNKSMQRVQKESLSQVGDSCVLKAFEDKREGSKTLLILKSTKTDASRRIIFLTAALREELKCWLEQLKTDEARAPERYHDSGMLLRLPNGQAVEPVLIRKKFLKWQDAHPEFPRIVFHGLRHSSATYQLMISGGDVKAVQGTTGHASADMLVNTYAHIQQTSRKELGQKFEESFYKEAGKPAQPPEAAGEAAISMSALLDLLNNADPAVKAQLRLALMT</sequence>